<sequence length="62" mass="6942">MKRRKFIQNSLLSGVATLGVGMSSMATPNSLENHKSRKSFNLNYLSRIMTIQGRNPVSFQPT</sequence>
<name>A0A5C7ACX1_9BACT</name>
<dbReference type="EMBL" id="VORW01000020">
    <property type="protein sequence ID" value="TXE04799.1"/>
    <property type="molecule type" value="Genomic_DNA"/>
</dbReference>
<feature type="chain" id="PRO_5022756154" evidence="1">
    <location>
        <begin position="27"/>
        <end position="62"/>
    </location>
</feature>
<evidence type="ECO:0000313" key="2">
    <source>
        <dbReference type="EMBL" id="TXE04799.1"/>
    </source>
</evidence>
<evidence type="ECO:0000313" key="3">
    <source>
        <dbReference type="Proteomes" id="UP000321935"/>
    </source>
</evidence>
<comment type="caution">
    <text evidence="2">The sequence shown here is derived from an EMBL/GenBank/DDBJ whole genome shotgun (WGS) entry which is preliminary data.</text>
</comment>
<organism evidence="2 3">
    <name type="scientific">Algoriphagus aquimarinus</name>
    <dbReference type="NCBI Taxonomy" id="237018"/>
    <lineage>
        <taxon>Bacteria</taxon>
        <taxon>Pseudomonadati</taxon>
        <taxon>Bacteroidota</taxon>
        <taxon>Cytophagia</taxon>
        <taxon>Cytophagales</taxon>
        <taxon>Cyclobacteriaceae</taxon>
        <taxon>Algoriphagus</taxon>
    </lineage>
</organism>
<proteinExistence type="predicted"/>
<dbReference type="Proteomes" id="UP000321935">
    <property type="component" value="Unassembled WGS sequence"/>
</dbReference>
<evidence type="ECO:0000256" key="1">
    <source>
        <dbReference type="SAM" id="SignalP"/>
    </source>
</evidence>
<dbReference type="RefSeq" id="WP_146920367.1">
    <property type="nucleotide sequence ID" value="NZ_VORW01000020.1"/>
</dbReference>
<reference evidence="2 3" key="1">
    <citation type="submission" date="2019-08" db="EMBL/GenBank/DDBJ databases">
        <title>Genomes sequence of Algoriphagus aquimarinus ACAM450.</title>
        <authorList>
            <person name="Bowman J.P."/>
        </authorList>
    </citation>
    <scope>NUCLEOTIDE SEQUENCE [LARGE SCALE GENOMIC DNA]</scope>
    <source>
        <strain evidence="2 3">ACAM 450</strain>
    </source>
</reference>
<keyword evidence="1" id="KW-0732">Signal</keyword>
<feature type="signal peptide" evidence="1">
    <location>
        <begin position="1"/>
        <end position="26"/>
    </location>
</feature>
<gene>
    <name evidence="2" type="ORF">ESV85_18870</name>
</gene>
<accession>A0A5C7ACX1</accession>
<dbReference type="AlphaFoldDB" id="A0A5C7ACX1"/>
<protein>
    <submittedName>
        <fullName evidence="2">Uncharacterized protein</fullName>
    </submittedName>
</protein>